<comment type="cofactor">
    <cofactor evidence="1">
        <name>Mn(2+)</name>
        <dbReference type="ChEBI" id="CHEBI:29035"/>
    </cofactor>
</comment>
<dbReference type="CDD" id="cd07971">
    <property type="entry name" value="OBF_DNA_ligase_LigD"/>
    <property type="match status" value="1"/>
</dbReference>
<keyword evidence="10" id="KW-0378">Hydrolase</keyword>
<evidence type="ECO:0000256" key="22">
    <source>
        <dbReference type="ARBA" id="ARBA00049990"/>
    </source>
</evidence>
<dbReference type="CDD" id="cd07906">
    <property type="entry name" value="Adenylation_DNA_ligase_LigD_LigC"/>
    <property type="match status" value="1"/>
</dbReference>
<evidence type="ECO:0000256" key="17">
    <source>
        <dbReference type="ARBA" id="ARBA00023211"/>
    </source>
</evidence>
<evidence type="ECO:0000256" key="4">
    <source>
        <dbReference type="ARBA" id="ARBA00022679"/>
    </source>
</evidence>
<dbReference type="EC" id="6.5.1.1" evidence="2"/>
<dbReference type="Gene3D" id="3.30.1490.70">
    <property type="match status" value="1"/>
</dbReference>
<keyword evidence="14" id="KW-0238">DNA-binding</keyword>
<keyword evidence="8" id="KW-0547">Nucleotide-binding</keyword>
<dbReference type="SUPFAM" id="SSF50249">
    <property type="entry name" value="Nucleic acid-binding proteins"/>
    <property type="match status" value="1"/>
</dbReference>
<evidence type="ECO:0000256" key="6">
    <source>
        <dbReference type="ARBA" id="ARBA00022722"/>
    </source>
</evidence>
<dbReference type="InterPro" id="IPR014146">
    <property type="entry name" value="LigD_ligase_dom"/>
</dbReference>
<comment type="catalytic activity">
    <reaction evidence="20">
        <text>ATP + (deoxyribonucleotide)n-3'-hydroxyl + 5'-phospho-(deoxyribonucleotide)m = (deoxyribonucleotide)n+m + AMP + diphosphate.</text>
        <dbReference type="EC" id="6.5.1.1"/>
    </reaction>
</comment>
<keyword evidence="4" id="KW-0808">Transferase</keyword>
<evidence type="ECO:0000256" key="21">
    <source>
        <dbReference type="ARBA" id="ARBA00049981"/>
    </source>
</evidence>
<comment type="similarity">
    <text evidence="22">In the N-terminal section; belongs to the LigD polymerase family.</text>
</comment>
<dbReference type="InterPro" id="IPR012309">
    <property type="entry name" value="DNA_ligase_ATP-dep_C"/>
</dbReference>
<evidence type="ECO:0000256" key="8">
    <source>
        <dbReference type="ARBA" id="ARBA00022741"/>
    </source>
</evidence>
<evidence type="ECO:0000256" key="9">
    <source>
        <dbReference type="ARBA" id="ARBA00022763"/>
    </source>
</evidence>
<evidence type="ECO:0000256" key="23">
    <source>
        <dbReference type="SAM" id="MobiDB-lite"/>
    </source>
</evidence>
<dbReference type="Gene3D" id="3.90.920.10">
    <property type="entry name" value="DNA primase, PRIM domain"/>
    <property type="match status" value="1"/>
</dbReference>
<evidence type="ECO:0000256" key="13">
    <source>
        <dbReference type="ARBA" id="ARBA00022932"/>
    </source>
</evidence>
<comment type="similarity">
    <text evidence="21">In the C-terminal section; belongs to the ATP-dependent DNA ligase family.</text>
</comment>
<dbReference type="InterPro" id="IPR012310">
    <property type="entry name" value="DNA_ligase_ATP-dep_cent"/>
</dbReference>
<dbReference type="InterPro" id="IPR014145">
    <property type="entry name" value="LigD_pol_dom"/>
</dbReference>
<dbReference type="PANTHER" id="PTHR42705:SF2">
    <property type="entry name" value="BIFUNCTIONAL NON-HOMOLOGOUS END JOINING PROTEIN LIGD"/>
    <property type="match status" value="1"/>
</dbReference>
<dbReference type="SUPFAM" id="SSF56091">
    <property type="entry name" value="DNA ligase/mRNA capping enzyme, catalytic domain"/>
    <property type="match status" value="1"/>
</dbReference>
<evidence type="ECO:0000256" key="18">
    <source>
        <dbReference type="ARBA" id="ARBA00023268"/>
    </source>
</evidence>
<dbReference type="GO" id="GO:0003910">
    <property type="term" value="F:DNA ligase (ATP) activity"/>
    <property type="evidence" value="ECO:0007669"/>
    <property type="project" value="UniProtKB-EC"/>
</dbReference>
<keyword evidence="3 25" id="KW-0436">Ligase</keyword>
<comment type="caution">
    <text evidence="25">The sequence shown here is derived from an EMBL/GenBank/DDBJ whole genome shotgun (WGS) entry which is preliminary data.</text>
</comment>
<evidence type="ECO:0000256" key="15">
    <source>
        <dbReference type="ARBA" id="ARBA00023172"/>
    </source>
</evidence>
<evidence type="ECO:0000256" key="19">
    <source>
        <dbReference type="ARBA" id="ARBA00029943"/>
    </source>
</evidence>
<dbReference type="EMBL" id="JBHUFB010000012">
    <property type="protein sequence ID" value="MFD1813834.1"/>
    <property type="molecule type" value="Genomic_DNA"/>
</dbReference>
<sequence length="632" mass="68814">MATTHNTAVRVGGRLLSLTNLDKVLYPETGTTKAEVLQYVTEVGPWLLPLLQGRALTRKRWPNGTAAEPFFQKNTESATPDWIPRHTLTQRSRTVDYPEVTELAALVYFAQSGALEFHVPQWRFDPDGRPGDPDRLVIDLDPGPGVGLDECADVALRVRDRLAERGLDALPVSSGSKGIHLYAGLDPGWTSHRCSEVAKAIAEELERETPTSVTSTMTRALRAGKVFVDWSQNSASKTTVSPLSLRGTPAPMVAAPRTWDELAQPGLRQLDFSEVRDRLRAGTAPPVVPRPSHTSRGAVRQRTVGRRAGPGPMLATATTPDEFARRADPQVWVLERKFDGIRARVDFGATDEVRLTSRNGLDIGVGYPELTVLPTGLHGHTGVLDGEIVAFGDDGAPSFGRLQQRMGRSRAPSAAERRANPVALLLFDVLELDGVSLRDKPLRDRRRVLDAIPVDADGTWTVPALLPGDLESALEQSRHERMEGLVAKRWDSTYRPGRSSEWLKIKHFRTGEVVVGGWQPGEGGRAGGIGSVLVGVPEPAGSLRYLGKVGSGLSESAVAGLAERLEAVSESPFGGTVPDGEARAAHWVRPEVVAEVRFSEVTEDGRLRHPVWRGVRPDKDPADVRPSEWPES</sequence>
<keyword evidence="11" id="KW-0269">Exonuclease</keyword>
<keyword evidence="7" id="KW-0479">Metal-binding</keyword>
<dbReference type="Gene3D" id="2.40.50.140">
    <property type="entry name" value="Nucleic acid-binding proteins"/>
    <property type="match status" value="1"/>
</dbReference>
<dbReference type="InterPro" id="IPR016059">
    <property type="entry name" value="DNA_ligase_ATP-dep_CS"/>
</dbReference>
<keyword evidence="18" id="KW-0511">Multifunctional enzyme</keyword>
<evidence type="ECO:0000256" key="16">
    <source>
        <dbReference type="ARBA" id="ARBA00023204"/>
    </source>
</evidence>
<evidence type="ECO:0000313" key="25">
    <source>
        <dbReference type="EMBL" id="MFD1813834.1"/>
    </source>
</evidence>
<reference evidence="26" key="1">
    <citation type="journal article" date="2019" name="Int. J. Syst. Evol. Microbiol.">
        <title>The Global Catalogue of Microorganisms (GCM) 10K type strain sequencing project: providing services to taxonomists for standard genome sequencing and annotation.</title>
        <authorList>
            <consortium name="The Broad Institute Genomics Platform"/>
            <consortium name="The Broad Institute Genome Sequencing Center for Infectious Disease"/>
            <person name="Wu L."/>
            <person name="Ma J."/>
        </authorList>
    </citation>
    <scope>NUCLEOTIDE SEQUENCE [LARGE SCALE GENOMIC DNA]</scope>
    <source>
        <strain evidence="26">DT72</strain>
    </source>
</reference>
<evidence type="ECO:0000259" key="24">
    <source>
        <dbReference type="PROSITE" id="PS50160"/>
    </source>
</evidence>
<keyword evidence="9" id="KW-0227">DNA damage</keyword>
<dbReference type="PROSITE" id="PS00697">
    <property type="entry name" value="DNA_LIGASE_A1"/>
    <property type="match status" value="1"/>
</dbReference>
<evidence type="ECO:0000256" key="7">
    <source>
        <dbReference type="ARBA" id="ARBA00022723"/>
    </source>
</evidence>
<dbReference type="NCBIfam" id="TIGR02779">
    <property type="entry name" value="NHEJ_ligase_lig"/>
    <property type="match status" value="1"/>
</dbReference>
<dbReference type="Pfam" id="PF04679">
    <property type="entry name" value="DNA_ligase_A_C"/>
    <property type="match status" value="1"/>
</dbReference>
<evidence type="ECO:0000256" key="20">
    <source>
        <dbReference type="ARBA" id="ARBA00034003"/>
    </source>
</evidence>
<dbReference type="PROSITE" id="PS50160">
    <property type="entry name" value="DNA_LIGASE_A3"/>
    <property type="match status" value="1"/>
</dbReference>
<accession>A0ABW4P6C5</accession>
<keyword evidence="6" id="KW-0540">Nuclease</keyword>
<dbReference type="NCBIfam" id="TIGR02778">
    <property type="entry name" value="ligD_pol"/>
    <property type="match status" value="1"/>
</dbReference>
<keyword evidence="26" id="KW-1185">Reference proteome</keyword>
<dbReference type="RefSeq" id="WP_378486317.1">
    <property type="nucleotide sequence ID" value="NZ_JBHUFB010000012.1"/>
</dbReference>
<keyword evidence="12" id="KW-0067">ATP-binding</keyword>
<dbReference type="InterPro" id="IPR012340">
    <property type="entry name" value="NA-bd_OB-fold"/>
</dbReference>
<dbReference type="CDD" id="cd04863">
    <property type="entry name" value="MtLigD_Pol_like"/>
    <property type="match status" value="1"/>
</dbReference>
<name>A0ABW4P6C5_9NOCA</name>
<keyword evidence="13" id="KW-0239">DNA-directed DNA polymerase</keyword>
<evidence type="ECO:0000256" key="12">
    <source>
        <dbReference type="ARBA" id="ARBA00022840"/>
    </source>
</evidence>
<dbReference type="Pfam" id="PF01068">
    <property type="entry name" value="DNA_ligase_A_M"/>
    <property type="match status" value="1"/>
</dbReference>
<evidence type="ECO:0000256" key="14">
    <source>
        <dbReference type="ARBA" id="ARBA00023125"/>
    </source>
</evidence>
<keyword evidence="17" id="KW-0464">Manganese</keyword>
<keyword evidence="15" id="KW-0233">DNA recombination</keyword>
<evidence type="ECO:0000256" key="2">
    <source>
        <dbReference type="ARBA" id="ARBA00012727"/>
    </source>
</evidence>
<dbReference type="Gene3D" id="3.30.470.30">
    <property type="entry name" value="DNA ligase/mRNA capping enzyme"/>
    <property type="match status" value="1"/>
</dbReference>
<evidence type="ECO:0000256" key="10">
    <source>
        <dbReference type="ARBA" id="ARBA00022801"/>
    </source>
</evidence>
<evidence type="ECO:0000256" key="5">
    <source>
        <dbReference type="ARBA" id="ARBA00022695"/>
    </source>
</evidence>
<keyword evidence="16" id="KW-0234">DNA repair</keyword>
<organism evidence="25 26">
    <name type="scientific">Rhodococcus gannanensis</name>
    <dbReference type="NCBI Taxonomy" id="1960308"/>
    <lineage>
        <taxon>Bacteria</taxon>
        <taxon>Bacillati</taxon>
        <taxon>Actinomycetota</taxon>
        <taxon>Actinomycetes</taxon>
        <taxon>Mycobacteriales</taxon>
        <taxon>Nocardiaceae</taxon>
        <taxon>Rhodococcus</taxon>
    </lineage>
</organism>
<feature type="region of interest" description="Disordered" evidence="23">
    <location>
        <begin position="282"/>
        <end position="317"/>
    </location>
</feature>
<proteinExistence type="inferred from homology"/>
<gene>
    <name evidence="25" type="primary">ligD</name>
    <name evidence="25" type="ORF">ACFSJG_16565</name>
</gene>
<dbReference type="InterPro" id="IPR052171">
    <property type="entry name" value="NHEJ_LigD"/>
</dbReference>
<feature type="region of interest" description="Disordered" evidence="23">
    <location>
        <begin position="611"/>
        <end position="632"/>
    </location>
</feature>
<keyword evidence="5" id="KW-0548">Nucleotidyltransferase</keyword>
<feature type="domain" description="ATP-dependent DNA ligase family profile" evidence="24">
    <location>
        <begin position="415"/>
        <end position="538"/>
    </location>
</feature>
<evidence type="ECO:0000256" key="3">
    <source>
        <dbReference type="ARBA" id="ARBA00022598"/>
    </source>
</evidence>
<evidence type="ECO:0000313" key="26">
    <source>
        <dbReference type="Proteomes" id="UP001597286"/>
    </source>
</evidence>
<evidence type="ECO:0000256" key="1">
    <source>
        <dbReference type="ARBA" id="ARBA00001936"/>
    </source>
</evidence>
<dbReference type="InterPro" id="IPR033649">
    <property type="entry name" value="MtLigD_Pol-like"/>
</dbReference>
<dbReference type="Proteomes" id="UP001597286">
    <property type="component" value="Unassembled WGS sequence"/>
</dbReference>
<feature type="compositionally biased region" description="Basic and acidic residues" evidence="23">
    <location>
        <begin position="615"/>
        <end position="632"/>
    </location>
</feature>
<dbReference type="Pfam" id="PF21686">
    <property type="entry name" value="LigD_Prim-Pol"/>
    <property type="match status" value="1"/>
</dbReference>
<dbReference type="PANTHER" id="PTHR42705">
    <property type="entry name" value="BIFUNCTIONAL NON-HOMOLOGOUS END JOINING PROTEIN LIGD"/>
    <property type="match status" value="1"/>
</dbReference>
<evidence type="ECO:0000256" key="11">
    <source>
        <dbReference type="ARBA" id="ARBA00022839"/>
    </source>
</evidence>
<protein>
    <recommendedName>
        <fullName evidence="2">DNA ligase (ATP)</fullName>
        <ecNumber evidence="2">6.5.1.1</ecNumber>
    </recommendedName>
    <alternativeName>
        <fullName evidence="19">NHEJ DNA polymerase</fullName>
    </alternativeName>
</protein>